<dbReference type="EC" id="6.3.2.2" evidence="4"/>
<dbReference type="Pfam" id="PF04107">
    <property type="entry name" value="GCS2"/>
    <property type="match status" value="1"/>
</dbReference>
<reference evidence="5 6" key="1">
    <citation type="submission" date="2022-04" db="EMBL/GenBank/DDBJ databases">
        <authorList>
            <person name="Ye Y.-Q."/>
            <person name="Du Z.-J."/>
        </authorList>
    </citation>
    <scope>NUCLEOTIDE SEQUENCE [LARGE SCALE GENOMIC DNA]</scope>
    <source>
        <strain evidence="5 6">A6E488</strain>
    </source>
</reference>
<protein>
    <recommendedName>
        <fullName evidence="4">Putative glutamate--cysteine ligase 2</fullName>
        <ecNumber evidence="4">6.3.2.2</ecNumber>
    </recommendedName>
    <alternativeName>
        <fullName evidence="4">Gamma-glutamylcysteine synthetase 2</fullName>
        <shortName evidence="4">GCS 2</shortName>
        <shortName evidence="4">Gamma-GCS 2</shortName>
    </alternativeName>
</protein>
<comment type="catalytic activity">
    <reaction evidence="4">
        <text>L-cysteine + L-glutamate + ATP = gamma-L-glutamyl-L-cysteine + ADP + phosphate + H(+)</text>
        <dbReference type="Rhea" id="RHEA:13285"/>
        <dbReference type="ChEBI" id="CHEBI:15378"/>
        <dbReference type="ChEBI" id="CHEBI:29985"/>
        <dbReference type="ChEBI" id="CHEBI:30616"/>
        <dbReference type="ChEBI" id="CHEBI:35235"/>
        <dbReference type="ChEBI" id="CHEBI:43474"/>
        <dbReference type="ChEBI" id="CHEBI:58173"/>
        <dbReference type="ChEBI" id="CHEBI:456216"/>
        <dbReference type="EC" id="6.3.2.2"/>
    </reaction>
</comment>
<dbReference type="SUPFAM" id="SSF55931">
    <property type="entry name" value="Glutamine synthetase/guanido kinase"/>
    <property type="match status" value="1"/>
</dbReference>
<dbReference type="Gene3D" id="3.30.590.20">
    <property type="match status" value="1"/>
</dbReference>
<evidence type="ECO:0000256" key="2">
    <source>
        <dbReference type="ARBA" id="ARBA00022741"/>
    </source>
</evidence>
<keyword evidence="3 4" id="KW-0067">ATP-binding</keyword>
<evidence type="ECO:0000313" key="6">
    <source>
        <dbReference type="Proteomes" id="UP001320898"/>
    </source>
</evidence>
<dbReference type="InterPro" id="IPR006336">
    <property type="entry name" value="GCS2"/>
</dbReference>
<gene>
    <name evidence="5" type="ORF">MUB46_04100</name>
</gene>
<dbReference type="InterPro" id="IPR011793">
    <property type="entry name" value="YbdK"/>
</dbReference>
<keyword evidence="6" id="KW-1185">Reference proteome</keyword>
<evidence type="ECO:0000256" key="1">
    <source>
        <dbReference type="ARBA" id="ARBA00022598"/>
    </source>
</evidence>
<dbReference type="GO" id="GO:0005524">
    <property type="term" value="F:ATP binding"/>
    <property type="evidence" value="ECO:0007669"/>
    <property type="project" value="UniProtKB-KW"/>
</dbReference>
<dbReference type="AlphaFoldDB" id="A0AAW5QVK1"/>
<proteinExistence type="inferred from homology"/>
<comment type="similarity">
    <text evidence="4">Belongs to the glutamate--cysteine ligase type 2 family. YbdK subfamily.</text>
</comment>
<organism evidence="5 6">
    <name type="scientific">Microbaculum marinisediminis</name>
    <dbReference type="NCBI Taxonomy" id="2931392"/>
    <lineage>
        <taxon>Bacteria</taxon>
        <taxon>Pseudomonadati</taxon>
        <taxon>Pseudomonadota</taxon>
        <taxon>Alphaproteobacteria</taxon>
        <taxon>Hyphomicrobiales</taxon>
        <taxon>Tepidamorphaceae</taxon>
        <taxon>Microbaculum</taxon>
    </lineage>
</organism>
<dbReference type="InterPro" id="IPR014746">
    <property type="entry name" value="Gln_synth/guanido_kin_cat_dom"/>
</dbReference>
<dbReference type="RefSeq" id="WP_261614610.1">
    <property type="nucleotide sequence ID" value="NZ_JALIDZ010000002.1"/>
</dbReference>
<dbReference type="GO" id="GO:0004357">
    <property type="term" value="F:glutamate-cysteine ligase activity"/>
    <property type="evidence" value="ECO:0007669"/>
    <property type="project" value="UniProtKB-EC"/>
</dbReference>
<dbReference type="Proteomes" id="UP001320898">
    <property type="component" value="Unassembled WGS sequence"/>
</dbReference>
<evidence type="ECO:0000313" key="5">
    <source>
        <dbReference type="EMBL" id="MCT8971035.1"/>
    </source>
</evidence>
<dbReference type="HAMAP" id="MF_01609">
    <property type="entry name" value="Glu_cys_ligase_2"/>
    <property type="match status" value="1"/>
</dbReference>
<dbReference type="NCBIfam" id="TIGR02050">
    <property type="entry name" value="gshA_cyan_rel"/>
    <property type="match status" value="1"/>
</dbReference>
<accession>A0AAW5QVK1</accession>
<dbReference type="GO" id="GO:0042398">
    <property type="term" value="P:modified amino acid biosynthetic process"/>
    <property type="evidence" value="ECO:0007669"/>
    <property type="project" value="InterPro"/>
</dbReference>
<name>A0AAW5QVK1_9HYPH</name>
<dbReference type="EMBL" id="JALIDZ010000002">
    <property type="protein sequence ID" value="MCT8971035.1"/>
    <property type="molecule type" value="Genomic_DNA"/>
</dbReference>
<keyword evidence="2 4" id="KW-0547">Nucleotide-binding</keyword>
<dbReference type="PANTHER" id="PTHR36510">
    <property type="entry name" value="GLUTAMATE--CYSTEINE LIGASE 2-RELATED"/>
    <property type="match status" value="1"/>
</dbReference>
<sequence>MSASEPSFTIGVEEEYLLVDRQTRDLAVDPPRALMDRCEEILPKRVTPEFLRCQIEVGTPVCERVEDARAELAHLRGTIAAVSADYDLAPIAASTHPFATWASQQHTDKDRYNALARDIQMVVRRMLICGMHVHVAIEDEALRIDLFNQLPYFLPHLLALSTSSPFWQGHETGLKSYRLSVFKEMPRTGLPESFDSEDEYRRTVDVLVRAGMIEDATKVWWDLRPSARFPTLEMRIADVCTRLDDAIAVAALFRCLARMLWRLRRDNQRWRHYSRFLIEENRWLAQRHGAAGRLIDFGKGSTTPFGDLMEEILELIREDAAHFGCIAAVEHARAIVADGTSADRQLAIWREAVADGMDPRQAHQRVVDHLIAETVEGIPDARMRPVEARGQPADRPH</sequence>
<dbReference type="NCBIfam" id="NF010039">
    <property type="entry name" value="PRK13515.1"/>
    <property type="match status" value="1"/>
</dbReference>
<keyword evidence="1 4" id="KW-0436">Ligase</keyword>
<dbReference type="InterPro" id="IPR050141">
    <property type="entry name" value="GCL_type2/YbdK_subfam"/>
</dbReference>
<comment type="caution">
    <text evidence="5">The sequence shown here is derived from an EMBL/GenBank/DDBJ whole genome shotgun (WGS) entry which is preliminary data.</text>
</comment>
<comment type="function">
    <text evidence="4">ATP-dependent carboxylate-amine ligase which exhibits weak glutamate--cysteine ligase activity.</text>
</comment>
<evidence type="ECO:0000256" key="3">
    <source>
        <dbReference type="ARBA" id="ARBA00022840"/>
    </source>
</evidence>
<evidence type="ECO:0000256" key="4">
    <source>
        <dbReference type="HAMAP-Rule" id="MF_01609"/>
    </source>
</evidence>
<dbReference type="PANTHER" id="PTHR36510:SF1">
    <property type="entry name" value="GLUTAMATE--CYSTEINE LIGASE 2-RELATED"/>
    <property type="match status" value="1"/>
</dbReference>